<dbReference type="AlphaFoldDB" id="A0A343C5G4"/>
<keyword evidence="2" id="KW-0496">Mitochondrion</keyword>
<feature type="region of interest" description="Disordered" evidence="1">
    <location>
        <begin position="14"/>
        <end position="42"/>
    </location>
</feature>
<dbReference type="EMBL" id="KY217797">
    <property type="protein sequence ID" value="ARI44242.1"/>
    <property type="molecule type" value="Genomic_DNA"/>
</dbReference>
<proteinExistence type="predicted"/>
<organism evidence="2">
    <name type="scientific">Lentinula edodes</name>
    <name type="common">Shiitake mushroom</name>
    <name type="synonym">Lentinus edodes</name>
    <dbReference type="NCBI Taxonomy" id="5353"/>
    <lineage>
        <taxon>Eukaryota</taxon>
        <taxon>Fungi</taxon>
        <taxon>Dikarya</taxon>
        <taxon>Basidiomycota</taxon>
        <taxon>Agaricomycotina</taxon>
        <taxon>Agaricomycetes</taxon>
        <taxon>Agaricomycetidae</taxon>
        <taxon>Agaricales</taxon>
        <taxon>Marasmiineae</taxon>
        <taxon>Omphalotaceae</taxon>
        <taxon>Lentinula</taxon>
    </lineage>
</organism>
<protein>
    <submittedName>
        <fullName evidence="2">Uncharacterized protein</fullName>
    </submittedName>
</protein>
<evidence type="ECO:0000256" key="1">
    <source>
        <dbReference type="SAM" id="MobiDB-lite"/>
    </source>
</evidence>
<feature type="compositionally biased region" description="Polar residues" evidence="1">
    <location>
        <begin position="14"/>
        <end position="24"/>
    </location>
</feature>
<feature type="compositionally biased region" description="Low complexity" evidence="1">
    <location>
        <begin position="32"/>
        <end position="42"/>
    </location>
</feature>
<evidence type="ECO:0000313" key="2">
    <source>
        <dbReference type="EMBL" id="ARI44242.1"/>
    </source>
</evidence>
<sequence length="266" mass="30648">MDTNEPLILMLPATITQQGSSSTANHREGGEQDSNTTLSSSSAETEFSSIRLVRDHHLLNKNIDFINREQIGLNLMIENVEDKLKPFEKKRLRHLQNGGNDNNTSELFSVEDRAKYLQFSNNLSNLKASFDGLTGIFKDLKRIKRSADYLDDLNIRIAINRSQLLETEKNLDLLYKNKKELEFKKTLNNLDPKNRPFTNDDAQKLISAKSEILELKKLKYNLEVQIEGKEVCSYTATRDLKKERIYLVRRESEIVSEAISDNNPIW</sequence>
<accession>A0A343C5G4</accession>
<reference evidence="2" key="1">
    <citation type="journal article" date="2017" name="Mitochondrial DNA Part B Resour">
        <title>The complete mitochondrial genome of the widely cultivated edible fungus Lentinula edodes.</title>
        <authorList>
            <person name="Yang R."/>
            <person name="Li Y."/>
            <person name="Song X."/>
            <person name="Tang L."/>
            <person name="Li C."/>
            <person name="Tan Q."/>
            <person name="Bao D."/>
        </authorList>
    </citation>
    <scope>NUCLEOTIDE SEQUENCE</scope>
</reference>
<gene>
    <name evidence="2" type="primary">orf265</name>
</gene>
<name>A0A343C5G4_LENED</name>
<geneLocation type="mitochondrion" evidence="2"/>